<name>A0AAV5MLX7_9ROSI</name>
<dbReference type="AlphaFoldDB" id="A0AAV5MLX7"/>
<keyword evidence="2" id="KW-1185">Reference proteome</keyword>
<evidence type="ECO:0000313" key="2">
    <source>
        <dbReference type="Proteomes" id="UP001054252"/>
    </source>
</evidence>
<proteinExistence type="predicted"/>
<protein>
    <submittedName>
        <fullName evidence="1">Uncharacterized protein</fullName>
    </submittedName>
</protein>
<accession>A0AAV5MLX7</accession>
<evidence type="ECO:0000313" key="1">
    <source>
        <dbReference type="EMBL" id="GKV50926.1"/>
    </source>
</evidence>
<reference evidence="1 2" key="1">
    <citation type="journal article" date="2021" name="Commun. Biol.">
        <title>The genome of Shorea leprosula (Dipterocarpaceae) highlights the ecological relevance of drought in aseasonal tropical rainforests.</title>
        <authorList>
            <person name="Ng K.K.S."/>
            <person name="Kobayashi M.J."/>
            <person name="Fawcett J.A."/>
            <person name="Hatakeyama M."/>
            <person name="Paape T."/>
            <person name="Ng C.H."/>
            <person name="Ang C.C."/>
            <person name="Tnah L.H."/>
            <person name="Lee C.T."/>
            <person name="Nishiyama T."/>
            <person name="Sese J."/>
            <person name="O'Brien M.J."/>
            <person name="Copetti D."/>
            <person name="Mohd Noor M.I."/>
            <person name="Ong R.C."/>
            <person name="Putra M."/>
            <person name="Sireger I.Z."/>
            <person name="Indrioko S."/>
            <person name="Kosugi Y."/>
            <person name="Izuno A."/>
            <person name="Isagi Y."/>
            <person name="Lee S.L."/>
            <person name="Shimizu K.K."/>
        </authorList>
    </citation>
    <scope>NUCLEOTIDE SEQUENCE [LARGE SCALE GENOMIC DNA]</scope>
    <source>
        <strain evidence="1">214</strain>
    </source>
</reference>
<dbReference type="EMBL" id="BPVZ01000410">
    <property type="protein sequence ID" value="GKV50926.1"/>
    <property type="molecule type" value="Genomic_DNA"/>
</dbReference>
<gene>
    <name evidence="1" type="ORF">SLEP1_g57604</name>
</gene>
<sequence length="51" mass="5886">MIGVSTPCVKRPESDSVSYFVSTRNLKCQHHVISIQNSVSYFCSKSYFYFN</sequence>
<organism evidence="1 2">
    <name type="scientific">Rubroshorea leprosula</name>
    <dbReference type="NCBI Taxonomy" id="152421"/>
    <lineage>
        <taxon>Eukaryota</taxon>
        <taxon>Viridiplantae</taxon>
        <taxon>Streptophyta</taxon>
        <taxon>Embryophyta</taxon>
        <taxon>Tracheophyta</taxon>
        <taxon>Spermatophyta</taxon>
        <taxon>Magnoliopsida</taxon>
        <taxon>eudicotyledons</taxon>
        <taxon>Gunneridae</taxon>
        <taxon>Pentapetalae</taxon>
        <taxon>rosids</taxon>
        <taxon>malvids</taxon>
        <taxon>Malvales</taxon>
        <taxon>Dipterocarpaceae</taxon>
        <taxon>Rubroshorea</taxon>
    </lineage>
</organism>
<dbReference type="Proteomes" id="UP001054252">
    <property type="component" value="Unassembled WGS sequence"/>
</dbReference>
<comment type="caution">
    <text evidence="1">The sequence shown here is derived from an EMBL/GenBank/DDBJ whole genome shotgun (WGS) entry which is preliminary data.</text>
</comment>